<reference evidence="9" key="1">
    <citation type="journal article" date="2014" name="Int. J. Syst. Evol. Microbiol.">
        <title>Complete genome sequence of Corynebacterium casei LMG S-19264T (=DSM 44701T), isolated from a smear-ripened cheese.</title>
        <authorList>
            <consortium name="US DOE Joint Genome Institute (JGI-PGF)"/>
            <person name="Walter F."/>
            <person name="Albersmeier A."/>
            <person name="Kalinowski J."/>
            <person name="Ruckert C."/>
        </authorList>
    </citation>
    <scope>NUCLEOTIDE SEQUENCE</scope>
    <source>
        <strain evidence="9">KCTC 32182</strain>
    </source>
</reference>
<protein>
    <recommendedName>
        <fullName evidence="3">Flagellar assembly protein FliH</fullName>
    </recommendedName>
</protein>
<keyword evidence="6" id="KW-0653">Protein transport</keyword>
<sequence>MKDSSNKTIIPAGELEDWQSWQPRELLPSLATLTPGDLARLVVKARGPMVSPASLEERLQSGALPEPEPEVFHVEPMPEPLSSEEPEPEPPAYPTAAELEAIHQDAWQSGYQAGHEAGLVTGKEEGLALGLAEGREAARETFQAAWEPLRQLSGEFAASLSRLEEALAPELLTLALTFAERLVGEHLACRPNAIEAMLREALASLPATLAQGRLRVNPADLEVARNFLETETPETMWQWIEDPAIERGGCLLETPQLRLDLTLASRKAELLAALPGGTDDDAGL</sequence>
<evidence type="ECO:0000256" key="5">
    <source>
        <dbReference type="ARBA" id="ARBA00022795"/>
    </source>
</evidence>
<evidence type="ECO:0000313" key="10">
    <source>
        <dbReference type="Proteomes" id="UP000645257"/>
    </source>
</evidence>
<proteinExistence type="inferred from homology"/>
<feature type="domain" description="Flagellar assembly protein FliH/Type III secretion system HrpE" evidence="8">
    <location>
        <begin position="146"/>
        <end position="267"/>
    </location>
</feature>
<keyword evidence="5" id="KW-1005">Bacterial flagellum biogenesis</keyword>
<organism evidence="9 10">
    <name type="scientific">Paludibacterium paludis</name>
    <dbReference type="NCBI Taxonomy" id="1225769"/>
    <lineage>
        <taxon>Bacteria</taxon>
        <taxon>Pseudomonadati</taxon>
        <taxon>Pseudomonadota</taxon>
        <taxon>Betaproteobacteria</taxon>
        <taxon>Neisseriales</taxon>
        <taxon>Chromobacteriaceae</taxon>
        <taxon>Paludibacterium</taxon>
    </lineage>
</organism>
<comment type="caution">
    <text evidence="9">The sequence shown here is derived from an EMBL/GenBank/DDBJ whole genome shotgun (WGS) entry which is preliminary data.</text>
</comment>
<evidence type="ECO:0000256" key="1">
    <source>
        <dbReference type="ARBA" id="ARBA00003041"/>
    </source>
</evidence>
<dbReference type="EMBL" id="BMYX01000005">
    <property type="protein sequence ID" value="GGY11016.1"/>
    <property type="molecule type" value="Genomic_DNA"/>
</dbReference>
<dbReference type="InterPro" id="IPR051472">
    <property type="entry name" value="T3SS_Stator/FliH"/>
</dbReference>
<dbReference type="AlphaFoldDB" id="A0A918U8P9"/>
<comment type="similarity">
    <text evidence="2">Belongs to the FliH family.</text>
</comment>
<dbReference type="GO" id="GO:0015031">
    <property type="term" value="P:protein transport"/>
    <property type="evidence" value="ECO:0007669"/>
    <property type="project" value="UniProtKB-KW"/>
</dbReference>
<keyword evidence="10" id="KW-1185">Reference proteome</keyword>
<dbReference type="PANTHER" id="PTHR34982:SF1">
    <property type="entry name" value="FLAGELLAR ASSEMBLY PROTEIN FLIH"/>
    <property type="match status" value="1"/>
</dbReference>
<dbReference type="GO" id="GO:0005829">
    <property type="term" value="C:cytosol"/>
    <property type="evidence" value="ECO:0007669"/>
    <property type="project" value="TreeGrafter"/>
</dbReference>
<evidence type="ECO:0000313" key="9">
    <source>
        <dbReference type="EMBL" id="GGY11016.1"/>
    </source>
</evidence>
<dbReference type="PANTHER" id="PTHR34982">
    <property type="entry name" value="YOP PROTEINS TRANSLOCATION PROTEIN L"/>
    <property type="match status" value="1"/>
</dbReference>
<reference evidence="9" key="2">
    <citation type="submission" date="2020-09" db="EMBL/GenBank/DDBJ databases">
        <authorList>
            <person name="Sun Q."/>
            <person name="Kim S."/>
        </authorList>
    </citation>
    <scope>NUCLEOTIDE SEQUENCE</scope>
    <source>
        <strain evidence="9">KCTC 32182</strain>
    </source>
</reference>
<evidence type="ECO:0000256" key="4">
    <source>
        <dbReference type="ARBA" id="ARBA00022448"/>
    </source>
</evidence>
<evidence type="ECO:0000256" key="7">
    <source>
        <dbReference type="ARBA" id="ARBA00023225"/>
    </source>
</evidence>
<dbReference type="InterPro" id="IPR018035">
    <property type="entry name" value="Flagellar_FliH/T3SS_HrpE"/>
</dbReference>
<comment type="function">
    <text evidence="1">Needed for flagellar regrowth and assembly.</text>
</comment>
<accession>A0A918U8P9</accession>
<keyword evidence="7" id="KW-1006">Bacterial flagellum protein export</keyword>
<evidence type="ECO:0000256" key="2">
    <source>
        <dbReference type="ARBA" id="ARBA00006602"/>
    </source>
</evidence>
<evidence type="ECO:0000256" key="3">
    <source>
        <dbReference type="ARBA" id="ARBA00016507"/>
    </source>
</evidence>
<evidence type="ECO:0000256" key="6">
    <source>
        <dbReference type="ARBA" id="ARBA00022927"/>
    </source>
</evidence>
<dbReference type="Proteomes" id="UP000645257">
    <property type="component" value="Unassembled WGS sequence"/>
</dbReference>
<dbReference type="Pfam" id="PF02108">
    <property type="entry name" value="FliH"/>
    <property type="match status" value="1"/>
</dbReference>
<dbReference type="GO" id="GO:0044781">
    <property type="term" value="P:bacterial-type flagellum organization"/>
    <property type="evidence" value="ECO:0007669"/>
    <property type="project" value="UniProtKB-KW"/>
</dbReference>
<dbReference type="RefSeq" id="WP_189532332.1">
    <property type="nucleotide sequence ID" value="NZ_BMYX01000005.1"/>
</dbReference>
<gene>
    <name evidence="9" type="ORF">GCM10011289_12340</name>
</gene>
<keyword evidence="4" id="KW-0813">Transport</keyword>
<evidence type="ECO:0000259" key="8">
    <source>
        <dbReference type="Pfam" id="PF02108"/>
    </source>
</evidence>
<name>A0A918U8P9_9NEIS</name>